<proteinExistence type="predicted"/>
<reference evidence="1 2" key="1">
    <citation type="journal article" date="2012" name="Genome Biol. Evol.">
        <title>Related Giant Viruses in Distant Locations and Different Habitats: Acanthamoeba polyphaga moumouvirus Represents a Third Lineage of the Mimiviridae That Is Close to the Megavirus Lineage.</title>
        <authorList>
            <person name="Yoosuf N."/>
            <person name="Yutin N."/>
            <person name="Colson P."/>
            <person name="Shabalina S.A."/>
            <person name="Pagnier I."/>
            <person name="Robert C."/>
            <person name="Azza S."/>
            <person name="Klose T."/>
            <person name="Wong J."/>
            <person name="Rossmann M.G."/>
            <person name="La Scola B."/>
            <person name="Raoult D."/>
            <person name="Koonin E.V."/>
        </authorList>
    </citation>
    <scope>NUCLEOTIDE SEQUENCE [LARGE SCALE GENOMIC DNA]</scope>
    <source>
        <strain evidence="1 2">M10A</strain>
    </source>
</reference>
<dbReference type="Proteomes" id="UP000201640">
    <property type="component" value="Segment"/>
</dbReference>
<dbReference type="GeneID" id="14446156"/>
<name>L7RDI8_9VIRU</name>
<dbReference type="EMBL" id="JX962719">
    <property type="protein sequence ID" value="AGC02417.1"/>
    <property type="molecule type" value="Genomic_DNA"/>
</dbReference>
<organism evidence="1 2">
    <name type="scientific">Acanthamoeba polyphaga moumouvirus</name>
    <dbReference type="NCBI Taxonomy" id="1269028"/>
    <lineage>
        <taxon>Viruses</taxon>
        <taxon>Varidnaviria</taxon>
        <taxon>Bamfordvirae</taxon>
        <taxon>Nucleocytoviricota</taxon>
        <taxon>Megaviricetes</taxon>
        <taxon>Imitervirales</taxon>
        <taxon>Mimiviridae</taxon>
        <taxon>Megamimivirinae</taxon>
        <taxon>Moumouvirus</taxon>
    </lineage>
</organism>
<dbReference type="OrthoDB" id="21101at10239"/>
<keyword evidence="2" id="KW-1185">Reference proteome</keyword>
<sequence length="172" mass="20129">MASWLTTYNQKNQINESVLITKIKTLDSTTCDLITQAIVIQCECEFDWDLAGECICDKIPFDQVKCMGQVKCLDFAKIIKELTGGIISSKSLRDMYDYISFILGDEDTFNFPSEWDFTYHNRYVLVPYYFNDNDSQIKMIRGFCFYPDELSYIKPLIIKYLCERNPSIVYLD</sequence>
<gene>
    <name evidence="1" type="ORF">Moumou_00902</name>
</gene>
<dbReference type="KEGG" id="vg:14446156"/>
<protein>
    <submittedName>
        <fullName evidence="1">Uncharacterized protein</fullName>
    </submittedName>
</protein>
<dbReference type="RefSeq" id="YP_007354853.1">
    <property type="nucleotide sequence ID" value="NC_020104.1"/>
</dbReference>
<evidence type="ECO:0000313" key="2">
    <source>
        <dbReference type="Proteomes" id="UP000201640"/>
    </source>
</evidence>
<evidence type="ECO:0000313" key="1">
    <source>
        <dbReference type="EMBL" id="AGC02417.1"/>
    </source>
</evidence>
<accession>L7RDI8</accession>